<dbReference type="InterPro" id="IPR036265">
    <property type="entry name" value="HIT-like_sf"/>
</dbReference>
<dbReference type="GeneID" id="25268171"/>
<dbReference type="OMA" id="PSPINHF"/>
<dbReference type="Proteomes" id="UP000018050">
    <property type="component" value="Unassembled WGS sequence"/>
</dbReference>
<reference evidence="1" key="1">
    <citation type="submission" date="2013-10" db="EMBL/GenBank/DDBJ databases">
        <title>Genomic analysis of the causative agents of coccidiosis in chickens.</title>
        <authorList>
            <person name="Reid A.J."/>
            <person name="Blake D."/>
            <person name="Billington K."/>
            <person name="Browne H."/>
            <person name="Dunn M."/>
            <person name="Hung S."/>
            <person name="Kawahara F."/>
            <person name="Miranda-Saavedra D."/>
            <person name="Mourier T."/>
            <person name="Nagra H."/>
            <person name="Otto T.D."/>
            <person name="Rawlings N."/>
            <person name="Sanchez A."/>
            <person name="Sanders M."/>
            <person name="Subramaniam C."/>
            <person name="Tay Y."/>
            <person name="Dear P."/>
            <person name="Doerig C."/>
            <person name="Gruber A."/>
            <person name="Parkinson J."/>
            <person name="Shirley M."/>
            <person name="Wan K.L."/>
            <person name="Berriman M."/>
            <person name="Tomley F."/>
            <person name="Pain A."/>
        </authorList>
    </citation>
    <scope>NUCLEOTIDE SEQUENCE</scope>
    <source>
        <strain evidence="1">Houghton</strain>
    </source>
</reference>
<dbReference type="AlphaFoldDB" id="U6GDA1"/>
<proteinExistence type="predicted"/>
<gene>
    <name evidence="1" type="ORF">EAH_00001010</name>
</gene>
<organism evidence="1 2">
    <name type="scientific">Eimeria acervulina</name>
    <name type="common">Coccidian parasite</name>
    <dbReference type="NCBI Taxonomy" id="5801"/>
    <lineage>
        <taxon>Eukaryota</taxon>
        <taxon>Sar</taxon>
        <taxon>Alveolata</taxon>
        <taxon>Apicomplexa</taxon>
        <taxon>Conoidasida</taxon>
        <taxon>Coccidia</taxon>
        <taxon>Eucoccidiorida</taxon>
        <taxon>Eimeriorina</taxon>
        <taxon>Eimeriidae</taxon>
        <taxon>Eimeria</taxon>
    </lineage>
</organism>
<dbReference type="OrthoDB" id="365006at2759"/>
<dbReference type="RefSeq" id="XP_013251515.1">
    <property type="nucleotide sequence ID" value="XM_013396061.1"/>
</dbReference>
<keyword evidence="2" id="KW-1185">Reference proteome</keyword>
<dbReference type="Gene3D" id="3.30.428.10">
    <property type="entry name" value="HIT-like"/>
    <property type="match status" value="1"/>
</dbReference>
<dbReference type="EMBL" id="HG670841">
    <property type="protein sequence ID" value="CDI78246.1"/>
    <property type="molecule type" value="Genomic_DNA"/>
</dbReference>
<evidence type="ECO:0000313" key="2">
    <source>
        <dbReference type="Proteomes" id="UP000018050"/>
    </source>
</evidence>
<name>U6GDA1_EIMAC</name>
<accession>U6GDA1</accession>
<reference evidence="1" key="2">
    <citation type="submission" date="2013-10" db="EMBL/GenBank/DDBJ databases">
        <authorList>
            <person name="Aslett M."/>
        </authorList>
    </citation>
    <scope>NUCLEOTIDE SEQUENCE</scope>
    <source>
        <strain evidence="1">Houghton</strain>
    </source>
</reference>
<protein>
    <submittedName>
        <fullName evidence="1">Uncharacterized protein</fullName>
    </submittedName>
</protein>
<evidence type="ECO:0000313" key="1">
    <source>
        <dbReference type="EMBL" id="CDI78246.1"/>
    </source>
</evidence>
<dbReference type="VEuPathDB" id="ToxoDB:EAH_00001010"/>
<sequence length="431" mass="47522">MFKSSLNPFRVGFPSRLMKITNGGEAAVQRRAEAPVFLSRSFHLTPSAAESKSIRKSGLGNCLSILGLCSPAVFPGLSSSFSRSAYHHSAQLQRFFTNRYHKKVCPKCTRTNILPATRCYFCETPLTDLHIQSIGRDPLCELVLSRGAHHDQSAALKAKYVAIKEKKYAENDYNSLQKILKDFPQPLASSPCLPAAPATPAAAAAAAAAAERTAEGAAFSVWGGGYTELFRSFEFVVSTTPFPSGFIHLIAVPRASVYDIKQLRRSHVPLLQAMKTKLHAFADLLLDLKLQQIKDSALASCVNSSLFDGEGKQKKEREQQDTSVAASINSNSPKIKQQILQRIIFGFNYPAEYRQLCLHAVAPPFINFYLFEFPYFYSFNKTIQDINNLGSVQPFSLAEGLGDEEDCGVQTAKESDATARRLLHLSPSRSE</sequence>